<keyword evidence="4" id="KW-0676">Redox-active center</keyword>
<dbReference type="InterPro" id="IPR000866">
    <property type="entry name" value="AhpC/TSA"/>
</dbReference>
<evidence type="ECO:0000313" key="7">
    <source>
        <dbReference type="EMBL" id="MFC7419736.1"/>
    </source>
</evidence>
<organism evidence="7 8">
    <name type="scientific">Iodobacter arcticus</name>
    <dbReference type="NCBI Taxonomy" id="590593"/>
    <lineage>
        <taxon>Bacteria</taxon>
        <taxon>Pseudomonadati</taxon>
        <taxon>Pseudomonadota</taxon>
        <taxon>Betaproteobacteria</taxon>
        <taxon>Neisseriales</taxon>
        <taxon>Chitinibacteraceae</taxon>
        <taxon>Iodobacter</taxon>
    </lineage>
</organism>
<dbReference type="RefSeq" id="WP_380187387.1">
    <property type="nucleotide sequence ID" value="NZ_JBHTBQ010000012.1"/>
</dbReference>
<evidence type="ECO:0000259" key="6">
    <source>
        <dbReference type="PROSITE" id="PS51352"/>
    </source>
</evidence>
<keyword evidence="5" id="KW-0732">Signal</keyword>
<dbReference type="PANTHER" id="PTHR42852:SF6">
    <property type="entry name" value="THIOL:DISULFIDE INTERCHANGE PROTEIN DSBE"/>
    <property type="match status" value="1"/>
</dbReference>
<dbReference type="PANTHER" id="PTHR42852">
    <property type="entry name" value="THIOL:DISULFIDE INTERCHANGE PROTEIN DSBE"/>
    <property type="match status" value="1"/>
</dbReference>
<dbReference type="InterPro" id="IPR036249">
    <property type="entry name" value="Thioredoxin-like_sf"/>
</dbReference>
<keyword evidence="2" id="KW-0201">Cytochrome c-type biogenesis</keyword>
<dbReference type="InterPro" id="IPR013766">
    <property type="entry name" value="Thioredoxin_domain"/>
</dbReference>
<evidence type="ECO:0000313" key="8">
    <source>
        <dbReference type="Proteomes" id="UP001596473"/>
    </source>
</evidence>
<evidence type="ECO:0000256" key="4">
    <source>
        <dbReference type="ARBA" id="ARBA00023284"/>
    </source>
</evidence>
<name>A0ABW2QWA7_9NEIS</name>
<comment type="caution">
    <text evidence="7">The sequence shown here is derived from an EMBL/GenBank/DDBJ whole genome shotgun (WGS) entry which is preliminary data.</text>
</comment>
<evidence type="ECO:0000256" key="2">
    <source>
        <dbReference type="ARBA" id="ARBA00022748"/>
    </source>
</evidence>
<comment type="subcellular location">
    <subcellularLocation>
        <location evidence="1">Cell envelope</location>
    </subcellularLocation>
</comment>
<protein>
    <submittedName>
        <fullName evidence="7">TlpA family protein disulfide reductase</fullName>
    </submittedName>
</protein>
<dbReference type="InterPro" id="IPR017937">
    <property type="entry name" value="Thioredoxin_CS"/>
</dbReference>
<dbReference type="CDD" id="cd02966">
    <property type="entry name" value="TlpA_like_family"/>
    <property type="match status" value="1"/>
</dbReference>
<feature type="chain" id="PRO_5045889750" evidence="5">
    <location>
        <begin position="18"/>
        <end position="156"/>
    </location>
</feature>
<dbReference type="Proteomes" id="UP001596473">
    <property type="component" value="Unassembled WGS sequence"/>
</dbReference>
<evidence type="ECO:0000256" key="1">
    <source>
        <dbReference type="ARBA" id="ARBA00004196"/>
    </source>
</evidence>
<gene>
    <name evidence="7" type="ORF">ACFQNF_07560</name>
</gene>
<evidence type="ECO:0000256" key="5">
    <source>
        <dbReference type="SAM" id="SignalP"/>
    </source>
</evidence>
<dbReference type="Pfam" id="PF00578">
    <property type="entry name" value="AhpC-TSA"/>
    <property type="match status" value="1"/>
</dbReference>
<dbReference type="PROSITE" id="PS51352">
    <property type="entry name" value="THIOREDOXIN_2"/>
    <property type="match status" value="1"/>
</dbReference>
<feature type="domain" description="Thioredoxin" evidence="6">
    <location>
        <begin position="15"/>
        <end position="155"/>
    </location>
</feature>
<evidence type="ECO:0000256" key="3">
    <source>
        <dbReference type="ARBA" id="ARBA00023157"/>
    </source>
</evidence>
<keyword evidence="8" id="KW-1185">Reference proteome</keyword>
<dbReference type="Gene3D" id="3.40.30.10">
    <property type="entry name" value="Glutaredoxin"/>
    <property type="match status" value="1"/>
</dbReference>
<feature type="signal peptide" evidence="5">
    <location>
        <begin position="1"/>
        <end position="17"/>
    </location>
</feature>
<accession>A0ABW2QWA7</accession>
<sequence>MKKWLIVFSLLSGFVQAETAIFSAQLPDLKNKIQAISQWKGKPMIVNFWATWCGPCREEIPEFIALQKQYAGKVQFIGIAIDEQKDVAAFSKQYGINYPILIGEANAMELMRKEGNQLGGLPFTAIYNAKGERIAIELGRLKKEKLENYLKELTRK</sequence>
<dbReference type="InterPro" id="IPR050553">
    <property type="entry name" value="Thioredoxin_ResA/DsbE_sf"/>
</dbReference>
<keyword evidence="3" id="KW-1015">Disulfide bond</keyword>
<dbReference type="EMBL" id="JBHTBQ010000012">
    <property type="protein sequence ID" value="MFC7419736.1"/>
    <property type="molecule type" value="Genomic_DNA"/>
</dbReference>
<dbReference type="PROSITE" id="PS00194">
    <property type="entry name" value="THIOREDOXIN_1"/>
    <property type="match status" value="1"/>
</dbReference>
<reference evidence="8" key="1">
    <citation type="journal article" date="2019" name="Int. J. Syst. Evol. Microbiol.">
        <title>The Global Catalogue of Microorganisms (GCM) 10K type strain sequencing project: providing services to taxonomists for standard genome sequencing and annotation.</title>
        <authorList>
            <consortium name="The Broad Institute Genomics Platform"/>
            <consortium name="The Broad Institute Genome Sequencing Center for Infectious Disease"/>
            <person name="Wu L."/>
            <person name="Ma J."/>
        </authorList>
    </citation>
    <scope>NUCLEOTIDE SEQUENCE [LARGE SCALE GENOMIC DNA]</scope>
    <source>
        <strain evidence="8">CCUG 62945</strain>
    </source>
</reference>
<dbReference type="SUPFAM" id="SSF52833">
    <property type="entry name" value="Thioredoxin-like"/>
    <property type="match status" value="1"/>
</dbReference>
<proteinExistence type="predicted"/>